<name>A0A6C0CDA9_9ZZZZ</name>
<keyword evidence="1" id="KW-1133">Transmembrane helix</keyword>
<dbReference type="AlphaFoldDB" id="A0A6C0CDA9"/>
<feature type="transmembrane region" description="Helical" evidence="1">
    <location>
        <begin position="334"/>
        <end position="355"/>
    </location>
</feature>
<accession>A0A6C0CDA9</accession>
<feature type="transmembrane region" description="Helical" evidence="1">
    <location>
        <begin position="6"/>
        <end position="26"/>
    </location>
</feature>
<reference evidence="2" key="1">
    <citation type="journal article" date="2020" name="Nature">
        <title>Giant virus diversity and host interactions through global metagenomics.</title>
        <authorList>
            <person name="Schulz F."/>
            <person name="Roux S."/>
            <person name="Paez-Espino D."/>
            <person name="Jungbluth S."/>
            <person name="Walsh D.A."/>
            <person name="Denef V.J."/>
            <person name="McMahon K.D."/>
            <person name="Konstantinidis K.T."/>
            <person name="Eloe-Fadrosh E.A."/>
            <person name="Kyrpides N.C."/>
            <person name="Woyke T."/>
        </authorList>
    </citation>
    <scope>NUCLEOTIDE SEQUENCE</scope>
    <source>
        <strain evidence="2">GVMAG-M-3300020565-3</strain>
    </source>
</reference>
<evidence type="ECO:0000313" key="2">
    <source>
        <dbReference type="EMBL" id="QHT02273.1"/>
    </source>
</evidence>
<protein>
    <submittedName>
        <fullName evidence="2">Uncharacterized protein</fullName>
    </submittedName>
</protein>
<feature type="transmembrane region" description="Helical" evidence="1">
    <location>
        <begin position="172"/>
        <end position="191"/>
    </location>
</feature>
<proteinExistence type="predicted"/>
<feature type="transmembrane region" description="Helical" evidence="1">
    <location>
        <begin position="119"/>
        <end position="143"/>
    </location>
</feature>
<sequence>MFLNFELEIFLMVLLLLIVISMIPIIELKYNSDLYENIEKFNKYCLNNDAKLLSELDVKDTYMWNMSSYIYDYNNLSNFFHKRDDRGIGTSDYAGLNRDAAKVSVNNKQIDNVMKIYNYYLYMSLGFFIVIIVFFISQANILINIGATSDYAICMDGEGSSDNKIFNVFKNYMYALFVYVALFIIFFSLILKKLTELYADTDTYEYIMLMKELDILLKENKPANAGIVNILKKYSKNKINDIAYIALNNKAIISELSAKILKNKDDVVSVVKYDNNENYKITLKNIEKIEYYNGKEAKDKVKNKVSDIFQFIYVYIIFLIVPIYMLSISLQGNYMYLLFTIIAIIIFSVSVYNIYNTLQN</sequence>
<keyword evidence="1" id="KW-0472">Membrane</keyword>
<organism evidence="2">
    <name type="scientific">viral metagenome</name>
    <dbReference type="NCBI Taxonomy" id="1070528"/>
    <lineage>
        <taxon>unclassified sequences</taxon>
        <taxon>metagenomes</taxon>
        <taxon>organismal metagenomes</taxon>
    </lineage>
</organism>
<dbReference type="EMBL" id="MN739391">
    <property type="protein sequence ID" value="QHT02273.1"/>
    <property type="molecule type" value="Genomic_DNA"/>
</dbReference>
<feature type="transmembrane region" description="Helical" evidence="1">
    <location>
        <begin position="308"/>
        <end position="328"/>
    </location>
</feature>
<keyword evidence="1" id="KW-0812">Transmembrane</keyword>
<evidence type="ECO:0000256" key="1">
    <source>
        <dbReference type="SAM" id="Phobius"/>
    </source>
</evidence>